<proteinExistence type="predicted"/>
<dbReference type="EMBL" id="AP028911">
    <property type="protein sequence ID" value="BES92163.1"/>
    <property type="molecule type" value="Genomic_DNA"/>
</dbReference>
<reference evidence="1 2" key="1">
    <citation type="submission" date="2023-09" db="EMBL/GenBank/DDBJ databases">
        <title>Nesidiocoris tenuis whole genome shotgun sequence.</title>
        <authorList>
            <person name="Shibata T."/>
            <person name="Shimoda M."/>
            <person name="Kobayashi T."/>
            <person name="Uehara T."/>
        </authorList>
    </citation>
    <scope>NUCLEOTIDE SEQUENCE [LARGE SCALE GENOMIC DNA]</scope>
    <source>
        <strain evidence="1 2">Japan</strain>
    </source>
</reference>
<organism evidence="1 2">
    <name type="scientific">Nesidiocoris tenuis</name>
    <dbReference type="NCBI Taxonomy" id="355587"/>
    <lineage>
        <taxon>Eukaryota</taxon>
        <taxon>Metazoa</taxon>
        <taxon>Ecdysozoa</taxon>
        <taxon>Arthropoda</taxon>
        <taxon>Hexapoda</taxon>
        <taxon>Insecta</taxon>
        <taxon>Pterygota</taxon>
        <taxon>Neoptera</taxon>
        <taxon>Paraneoptera</taxon>
        <taxon>Hemiptera</taxon>
        <taxon>Heteroptera</taxon>
        <taxon>Panheteroptera</taxon>
        <taxon>Cimicomorpha</taxon>
        <taxon>Miridae</taxon>
        <taxon>Dicyphina</taxon>
        <taxon>Nesidiocoris</taxon>
    </lineage>
</organism>
<dbReference type="Proteomes" id="UP001307889">
    <property type="component" value="Chromosome 3"/>
</dbReference>
<accession>A0ABN7AJC0</accession>
<evidence type="ECO:0000313" key="1">
    <source>
        <dbReference type="EMBL" id="BES92163.1"/>
    </source>
</evidence>
<protein>
    <submittedName>
        <fullName evidence="1">Uncharacterized protein</fullName>
    </submittedName>
</protein>
<sequence>MESGMKRKLDCIADTSVLIYPGVDMAQDEQTKRMRLSVQLAPVAEPMLPGWEPLGQPAPCSSHDIMLASSSSRGMMGSSSSHGMMVSSSSHELMASSSSNGLMDMEGDEKDTEDDIPTTAEVLDSLRKVILWMSAQEDRNGNVGGYLQRLSEVEAYARGRQQFDDVSASHQRKITQYLVPRQLHQ</sequence>
<name>A0ABN7AJC0_9HEMI</name>
<keyword evidence="2" id="KW-1185">Reference proteome</keyword>
<gene>
    <name evidence="1" type="ORF">NTJ_04971</name>
</gene>
<evidence type="ECO:0000313" key="2">
    <source>
        <dbReference type="Proteomes" id="UP001307889"/>
    </source>
</evidence>